<evidence type="ECO:0000256" key="1">
    <source>
        <dbReference type="ARBA" id="ARBA00010126"/>
    </source>
</evidence>
<name>A0A9P8PGD5_9ASCO</name>
<comment type="similarity">
    <text evidence="1">Belongs to the NSRP1 family.</text>
</comment>
<evidence type="ECO:0000256" key="3">
    <source>
        <dbReference type="SAM" id="MobiDB-lite"/>
    </source>
</evidence>
<organism evidence="5 6">
    <name type="scientific">Wickerhamomyces mucosus</name>
    <dbReference type="NCBI Taxonomy" id="1378264"/>
    <lineage>
        <taxon>Eukaryota</taxon>
        <taxon>Fungi</taxon>
        <taxon>Dikarya</taxon>
        <taxon>Ascomycota</taxon>
        <taxon>Saccharomycotina</taxon>
        <taxon>Saccharomycetes</taxon>
        <taxon>Phaffomycetales</taxon>
        <taxon>Wickerhamomycetaceae</taxon>
        <taxon>Wickerhamomyces</taxon>
    </lineage>
</organism>
<keyword evidence="2" id="KW-0175">Coiled coil</keyword>
<dbReference type="OrthoDB" id="3981273at2759"/>
<dbReference type="InterPro" id="IPR042816">
    <property type="entry name" value="Nsrp1"/>
</dbReference>
<reference evidence="5" key="2">
    <citation type="submission" date="2021-01" db="EMBL/GenBank/DDBJ databases">
        <authorList>
            <person name="Schikora-Tamarit M.A."/>
        </authorList>
    </citation>
    <scope>NUCLEOTIDE SEQUENCE</scope>
    <source>
        <strain evidence="5">CBS6341</strain>
    </source>
</reference>
<dbReference type="Pfam" id="PF09745">
    <property type="entry name" value="NSRP1_N"/>
    <property type="match status" value="1"/>
</dbReference>
<evidence type="ECO:0000256" key="2">
    <source>
        <dbReference type="ARBA" id="ARBA00023054"/>
    </source>
</evidence>
<gene>
    <name evidence="5" type="ORF">WICMUC_004546</name>
</gene>
<accession>A0A9P8PGD5</accession>
<reference evidence="5" key="1">
    <citation type="journal article" date="2021" name="Open Biol.">
        <title>Shared evolutionary footprints suggest mitochondrial oxidative damage underlies multiple complex I losses in fungi.</title>
        <authorList>
            <person name="Schikora-Tamarit M.A."/>
            <person name="Marcet-Houben M."/>
            <person name="Nosek J."/>
            <person name="Gabaldon T."/>
        </authorList>
    </citation>
    <scope>NUCLEOTIDE SEQUENCE</scope>
    <source>
        <strain evidence="5">CBS6341</strain>
    </source>
</reference>
<dbReference type="PANTHER" id="PTHR31938:SF4">
    <property type="entry name" value="NUCLEAR SPECKLE SPLICING REGULATORY PROTEIN 1"/>
    <property type="match status" value="1"/>
</dbReference>
<sequence>MKRSALGFDSDNDSDEDIEVPKVPYTKRKPLGFNKDLVAQNLKNQAKSKEFEESNPDIYQYDEVFDDVSRSRKEQLRREEIKKSSTPQYIAGLQQAKLQREEDKQRVQDLKIAKERELEGDQFKDKEVFITSSYKEHRENLARSRYKEDEESVIDVEEMRKFQSGLIPDKIINYKKNDNKEDKKEDIEVLQKNGTPIEERQLFEQPKSRLLPKLSDKIIQEYRERYYQRKLNL</sequence>
<dbReference type="GO" id="GO:0000381">
    <property type="term" value="P:regulation of alternative mRNA splicing, via spliceosome"/>
    <property type="evidence" value="ECO:0007669"/>
    <property type="project" value="InterPro"/>
</dbReference>
<dbReference type="InterPro" id="IPR018612">
    <property type="entry name" value="NSRP1_N"/>
</dbReference>
<proteinExistence type="inferred from homology"/>
<dbReference type="Proteomes" id="UP000769528">
    <property type="component" value="Unassembled WGS sequence"/>
</dbReference>
<keyword evidence="6" id="KW-1185">Reference proteome</keyword>
<dbReference type="PANTHER" id="PTHR31938">
    <property type="entry name" value="NUCLEAR SPECKLE SPLICING REGULATORY PROTEIN 1"/>
    <property type="match status" value="1"/>
</dbReference>
<dbReference type="EMBL" id="JAEUBF010001266">
    <property type="protein sequence ID" value="KAH3671788.1"/>
    <property type="molecule type" value="Genomic_DNA"/>
</dbReference>
<dbReference type="AlphaFoldDB" id="A0A9P8PGD5"/>
<evidence type="ECO:0000313" key="6">
    <source>
        <dbReference type="Proteomes" id="UP000769528"/>
    </source>
</evidence>
<comment type="caution">
    <text evidence="5">The sequence shown here is derived from an EMBL/GenBank/DDBJ whole genome shotgun (WGS) entry which is preliminary data.</text>
</comment>
<feature type="domain" description="Nuclear speckle splicing regulatory protein 1 N-terminal" evidence="4">
    <location>
        <begin position="46"/>
        <end position="154"/>
    </location>
</feature>
<evidence type="ECO:0000313" key="5">
    <source>
        <dbReference type="EMBL" id="KAH3671788.1"/>
    </source>
</evidence>
<protein>
    <recommendedName>
        <fullName evidence="4">Nuclear speckle splicing regulatory protein 1 N-terminal domain-containing protein</fullName>
    </recommendedName>
</protein>
<evidence type="ECO:0000259" key="4">
    <source>
        <dbReference type="Pfam" id="PF09745"/>
    </source>
</evidence>
<feature type="region of interest" description="Disordered" evidence="3">
    <location>
        <begin position="1"/>
        <end position="23"/>
    </location>
</feature>